<comment type="caution">
    <text evidence="3">The sequence shown here is derived from an EMBL/GenBank/DDBJ whole genome shotgun (WGS) entry which is preliminary data.</text>
</comment>
<name>I2GE88_9BACT</name>
<dbReference type="AlphaFoldDB" id="I2GE88"/>
<gene>
    <name evidence="3" type="ORF">BN8_01195</name>
</gene>
<evidence type="ECO:0000259" key="2">
    <source>
        <dbReference type="Pfam" id="PF08532"/>
    </source>
</evidence>
<feature type="domain" description="Beta-galactosidase trimerisation" evidence="2">
    <location>
        <begin position="451"/>
        <end position="635"/>
    </location>
</feature>
<dbReference type="InterPro" id="IPR013738">
    <property type="entry name" value="Beta_galactosidase_Trimer"/>
</dbReference>
<dbReference type="InterPro" id="IPR029062">
    <property type="entry name" value="Class_I_gatase-like"/>
</dbReference>
<dbReference type="Proteomes" id="UP000009309">
    <property type="component" value="Unassembled WGS sequence"/>
</dbReference>
<dbReference type="STRING" id="1185876.BN8_01195"/>
<evidence type="ECO:0000313" key="4">
    <source>
        <dbReference type="Proteomes" id="UP000009309"/>
    </source>
</evidence>
<feature type="signal peptide" evidence="1">
    <location>
        <begin position="1"/>
        <end position="23"/>
    </location>
</feature>
<protein>
    <recommendedName>
        <fullName evidence="2">Beta-galactosidase trimerisation domain-containing protein</fullName>
    </recommendedName>
</protein>
<dbReference type="CDD" id="cd03143">
    <property type="entry name" value="A4_beta-galactosidase_middle_domain"/>
    <property type="match status" value="1"/>
</dbReference>
<accession>I2GE88</accession>
<dbReference type="PANTHER" id="PTHR36447:SF2">
    <property type="entry name" value="BETA-GALACTOSIDASE YESZ"/>
    <property type="match status" value="1"/>
</dbReference>
<dbReference type="EMBL" id="CAIT01000005">
    <property type="protein sequence ID" value="CCH52213.1"/>
    <property type="molecule type" value="Genomic_DNA"/>
</dbReference>
<dbReference type="Pfam" id="PF08532">
    <property type="entry name" value="Glyco_hydro_42M"/>
    <property type="match status" value="1"/>
</dbReference>
<keyword evidence="4" id="KW-1185">Reference proteome</keyword>
<dbReference type="SUPFAM" id="SSF52317">
    <property type="entry name" value="Class I glutamine amidotransferase-like"/>
    <property type="match status" value="1"/>
</dbReference>
<sequence>MLKSRAVSQTILLVWLISTTAYSQSSDPFLHKLYDRLHESRAQTKYRQLAPIPVGAVYVQRPGEGEKEIREHFRTMKRLGFNALKQIMTVPGWTIEQVQLMALEEGIIPWWYGEGGWEAITDNLLKKLAIPLQTPMTEVRRHPRIIAYQTEVLRRRILNTQAYIKTNGRPLKDRSVAYEPELGGRGFDLTERGKQQFRQWVRKQYGTIGQLNKAWNQHHAGLQPGETEPFQSWDDFEQRYDKLGGKEYRHLHDILNFKAEHGIASIRQTCEQFRAFDSSAVFRGGGEIGLFHPLAWYGVDLERIADLMTQYGSFYPSIHFAWHYGEVNYELVRPFYMQASLANDFFKGGWAATWESTGGPQQFSGGRGGGADFTVDEGTITQFLLSQIAAGFRGWGAWAYNARTAGWEAGEYALLDRHNQVTPRAIRMGQIGQAANRYRDELWAAHKEPVVGVLYDWHNEAMWAAMTESGRDEFKHRPMQARVGVSRALINANVPFEYVTVPDLKKGLGPRYKVIYLPAELSLSDELLKLLTTYVEQGGRLVLDVPSAYYDDYAALFPTNDGTPFERLTGVTIREYQGAGANRTYKLGETTVTGMIASLLPTKAKVISRYDDGQPAVTEHRFGKGTAVVLGYEAARMCFRPNNAASEKQLLASTLGPYQAPYTCDGAIAYRLASPQADHYFLVNDGPAKSVTLATGTMRYKNAKDAVTSEPINLSQPIRIDANSGRWVRAER</sequence>
<keyword evidence="1" id="KW-0732">Signal</keyword>
<evidence type="ECO:0000313" key="3">
    <source>
        <dbReference type="EMBL" id="CCH52213.1"/>
    </source>
</evidence>
<dbReference type="GO" id="GO:0005975">
    <property type="term" value="P:carbohydrate metabolic process"/>
    <property type="evidence" value="ECO:0007669"/>
    <property type="project" value="InterPro"/>
</dbReference>
<dbReference type="InterPro" id="IPR003476">
    <property type="entry name" value="Glyco_hydro_42"/>
</dbReference>
<reference evidence="3 4" key="1">
    <citation type="journal article" date="2012" name="J. Bacteriol.">
        <title>Genome Sequence of the Filamentous Bacterium Fibrisoma limi BUZ 3T.</title>
        <authorList>
            <person name="Filippini M."/>
            <person name="Qi W."/>
            <person name="Jaenicke S."/>
            <person name="Goesmann A."/>
            <person name="Smits T.H."/>
            <person name="Bagheri H.C."/>
        </authorList>
    </citation>
    <scope>NUCLEOTIDE SEQUENCE [LARGE SCALE GENOMIC DNA]</scope>
    <source>
        <strain evidence="4">BUZ 3T</strain>
    </source>
</reference>
<dbReference type="Gene3D" id="3.40.50.880">
    <property type="match status" value="1"/>
</dbReference>
<proteinExistence type="predicted"/>
<dbReference type="OrthoDB" id="9800974at2"/>
<dbReference type="eggNOG" id="COG1874">
    <property type="taxonomic scope" value="Bacteria"/>
</dbReference>
<feature type="chain" id="PRO_5003658336" description="Beta-galactosidase trimerisation domain-containing protein" evidence="1">
    <location>
        <begin position="24"/>
        <end position="732"/>
    </location>
</feature>
<organism evidence="3 4">
    <name type="scientific">Fibrisoma limi BUZ 3</name>
    <dbReference type="NCBI Taxonomy" id="1185876"/>
    <lineage>
        <taxon>Bacteria</taxon>
        <taxon>Pseudomonadati</taxon>
        <taxon>Bacteroidota</taxon>
        <taxon>Cytophagia</taxon>
        <taxon>Cytophagales</taxon>
        <taxon>Spirosomataceae</taxon>
        <taxon>Fibrisoma</taxon>
    </lineage>
</organism>
<evidence type="ECO:0000256" key="1">
    <source>
        <dbReference type="SAM" id="SignalP"/>
    </source>
</evidence>
<dbReference type="Gene3D" id="3.20.20.80">
    <property type="entry name" value="Glycosidases"/>
    <property type="match status" value="1"/>
</dbReference>
<dbReference type="GO" id="GO:0004565">
    <property type="term" value="F:beta-galactosidase activity"/>
    <property type="evidence" value="ECO:0007669"/>
    <property type="project" value="InterPro"/>
</dbReference>
<dbReference type="PANTHER" id="PTHR36447">
    <property type="entry name" value="BETA-GALACTOSIDASE GANA"/>
    <property type="match status" value="1"/>
</dbReference>